<evidence type="ECO:0000313" key="2">
    <source>
        <dbReference type="Proteomes" id="UP001501337"/>
    </source>
</evidence>
<comment type="caution">
    <text evidence="1">The sequence shown here is derived from an EMBL/GenBank/DDBJ whole genome shotgun (WGS) entry which is preliminary data.</text>
</comment>
<evidence type="ECO:0000313" key="1">
    <source>
        <dbReference type="EMBL" id="GAA3955584.1"/>
    </source>
</evidence>
<dbReference type="Proteomes" id="UP001501337">
    <property type="component" value="Unassembled WGS sequence"/>
</dbReference>
<keyword evidence="2" id="KW-1185">Reference proteome</keyword>
<name>A0ABP7NWL1_9GAMM</name>
<organism evidence="1 2">
    <name type="scientific">Allohahella marinimesophila</name>
    <dbReference type="NCBI Taxonomy" id="1054972"/>
    <lineage>
        <taxon>Bacteria</taxon>
        <taxon>Pseudomonadati</taxon>
        <taxon>Pseudomonadota</taxon>
        <taxon>Gammaproteobacteria</taxon>
        <taxon>Oceanospirillales</taxon>
        <taxon>Hahellaceae</taxon>
        <taxon>Allohahella</taxon>
    </lineage>
</organism>
<gene>
    <name evidence="1" type="ORF">GCM10022278_12690</name>
</gene>
<proteinExistence type="predicted"/>
<protein>
    <submittedName>
        <fullName evidence="1">Uncharacterized protein</fullName>
    </submittedName>
</protein>
<dbReference type="EMBL" id="BAABBO010000007">
    <property type="protein sequence ID" value="GAA3955584.1"/>
    <property type="molecule type" value="Genomic_DNA"/>
</dbReference>
<accession>A0ABP7NWL1</accession>
<dbReference type="RefSeq" id="WP_344804446.1">
    <property type="nucleotide sequence ID" value="NZ_BAABBO010000007.1"/>
</dbReference>
<sequence>MPDILGWAHEKEIDLRATINWSTPLSEDMLPTGMSADEDTAYFYAIVGRFEREWQSYYIGMVYSQFVSTRHRNNDHLTRLKDLKSKHPDTVWHLTLGTLTLQDKRLNEGLVKKVEGLLIYSHWHDKCVSRTRSLRFSCDQSIQISNTGFNEPFHKTVAYGALVSG</sequence>
<reference evidence="2" key="1">
    <citation type="journal article" date="2019" name="Int. J. Syst. Evol. Microbiol.">
        <title>The Global Catalogue of Microorganisms (GCM) 10K type strain sequencing project: providing services to taxonomists for standard genome sequencing and annotation.</title>
        <authorList>
            <consortium name="The Broad Institute Genomics Platform"/>
            <consortium name="The Broad Institute Genome Sequencing Center for Infectious Disease"/>
            <person name="Wu L."/>
            <person name="Ma J."/>
        </authorList>
    </citation>
    <scope>NUCLEOTIDE SEQUENCE [LARGE SCALE GENOMIC DNA]</scope>
    <source>
        <strain evidence="2">JCM 17555</strain>
    </source>
</reference>